<dbReference type="GO" id="GO:0005886">
    <property type="term" value="C:plasma membrane"/>
    <property type="evidence" value="ECO:0007669"/>
    <property type="project" value="TreeGrafter"/>
</dbReference>
<organism evidence="12 13">
    <name type="scientific">Trichoderma gamsii</name>
    <dbReference type="NCBI Taxonomy" id="398673"/>
    <lineage>
        <taxon>Eukaryota</taxon>
        <taxon>Fungi</taxon>
        <taxon>Dikarya</taxon>
        <taxon>Ascomycota</taxon>
        <taxon>Pezizomycotina</taxon>
        <taxon>Sordariomycetes</taxon>
        <taxon>Hypocreomycetidae</taxon>
        <taxon>Hypocreales</taxon>
        <taxon>Hypocreaceae</taxon>
        <taxon>Trichoderma</taxon>
    </lineage>
</organism>
<protein>
    <submittedName>
        <fullName evidence="12">CFEM domain-containing protein</fullName>
    </submittedName>
</protein>
<feature type="domain" description="WSC" evidence="10">
    <location>
        <begin position="121"/>
        <end position="216"/>
    </location>
</feature>
<evidence type="ECO:0000256" key="7">
    <source>
        <dbReference type="ARBA" id="ARBA00044955"/>
    </source>
</evidence>
<keyword evidence="6" id="KW-0325">Glycoprotein</keyword>
<reference evidence="12 13" key="1">
    <citation type="journal article" date="2016" name="Genome Announc.">
        <title>Draft Whole-Genome Sequence of Trichoderma gamsii T6085, a Promising Biocontrol Agent of Fusarium Head Blight on Wheat.</title>
        <authorList>
            <person name="Baroncelli R."/>
            <person name="Zapparata A."/>
            <person name="Piaggeschi G."/>
            <person name="Sarrocco S."/>
            <person name="Vannacci G."/>
        </authorList>
    </citation>
    <scope>NUCLEOTIDE SEQUENCE [LARGE SCALE GENOMIC DNA]</scope>
    <source>
        <strain evidence="12 13">T6085</strain>
    </source>
</reference>
<dbReference type="Pfam" id="PF01822">
    <property type="entry name" value="WSC"/>
    <property type="match status" value="1"/>
</dbReference>
<evidence type="ECO:0000256" key="6">
    <source>
        <dbReference type="ARBA" id="ARBA00023180"/>
    </source>
</evidence>
<dbReference type="PANTHER" id="PTHR24269:SF16">
    <property type="entry name" value="PROTEIN SLG1"/>
    <property type="match status" value="1"/>
</dbReference>
<accession>A0A2P4ZXE3</accession>
<dbReference type="Proteomes" id="UP000054821">
    <property type="component" value="Unassembled WGS sequence"/>
</dbReference>
<evidence type="ECO:0000256" key="4">
    <source>
        <dbReference type="ARBA" id="ARBA00022989"/>
    </source>
</evidence>
<dbReference type="STRING" id="398673.A0A2P4ZXE3"/>
<feature type="region of interest" description="Disordered" evidence="8">
    <location>
        <begin position="218"/>
        <end position="252"/>
    </location>
</feature>
<keyword evidence="13" id="KW-1185">Reference proteome</keyword>
<dbReference type="PROSITE" id="PS51212">
    <property type="entry name" value="WSC"/>
    <property type="match status" value="1"/>
</dbReference>
<evidence type="ECO:0000259" key="10">
    <source>
        <dbReference type="PROSITE" id="PS51212"/>
    </source>
</evidence>
<dbReference type="InterPro" id="IPR002889">
    <property type="entry name" value="WSC_carb-bd"/>
</dbReference>
<feature type="chain" id="PRO_5015119190" evidence="9">
    <location>
        <begin position="21"/>
        <end position="274"/>
    </location>
</feature>
<evidence type="ECO:0000256" key="1">
    <source>
        <dbReference type="ARBA" id="ARBA00004167"/>
    </source>
</evidence>
<keyword evidence="4" id="KW-1133">Transmembrane helix</keyword>
<evidence type="ECO:0000256" key="9">
    <source>
        <dbReference type="SAM" id="SignalP"/>
    </source>
</evidence>
<dbReference type="InterPro" id="IPR051836">
    <property type="entry name" value="Kremen_rcpt"/>
</dbReference>
<sequence>MKNAVISFAVVALGSRLCVATPYPELQYDPATTKDCADWISNTGGKTCKEVRDSFNLTPEEFAQWNPSVGVNCDKLWIVASYCVLTHQKLSQLTSTTTSSTKVATTTTTTSTTTLRPSPTSWEELGCYADRPDRPILEKLVSDKSGDAALTIAKCQDSCYRLNYQYAGIKAGNQCWCGGSVAGEWAPHTIDCNMACTGDAKKNCGGQDCLNVFKAAKANPEPGQSSSTGIKSTVSSTQSSSGTSSRTAGAAQSSKASSGATKNFGLVWTNVVYF</sequence>
<dbReference type="AlphaFoldDB" id="A0A2P4ZXE3"/>
<dbReference type="PROSITE" id="PS51782">
    <property type="entry name" value="LYSM"/>
    <property type="match status" value="1"/>
</dbReference>
<dbReference type="InterPro" id="IPR018392">
    <property type="entry name" value="LysM"/>
</dbReference>
<evidence type="ECO:0000256" key="5">
    <source>
        <dbReference type="ARBA" id="ARBA00023136"/>
    </source>
</evidence>
<feature type="signal peptide" evidence="9">
    <location>
        <begin position="1"/>
        <end position="20"/>
    </location>
</feature>
<proteinExistence type="inferred from homology"/>
<name>A0A2P4ZXE3_9HYPO</name>
<keyword evidence="5" id="KW-0472">Membrane</keyword>
<dbReference type="EMBL" id="JPDN02000005">
    <property type="protein sequence ID" value="PON28950.1"/>
    <property type="molecule type" value="Genomic_DNA"/>
</dbReference>
<evidence type="ECO:0000259" key="11">
    <source>
        <dbReference type="PROSITE" id="PS51782"/>
    </source>
</evidence>
<dbReference type="GeneID" id="29980371"/>
<dbReference type="PANTHER" id="PTHR24269">
    <property type="entry name" value="KREMEN PROTEIN"/>
    <property type="match status" value="1"/>
</dbReference>
<feature type="domain" description="LysM" evidence="11">
    <location>
        <begin position="38"/>
        <end position="84"/>
    </location>
</feature>
<evidence type="ECO:0000256" key="2">
    <source>
        <dbReference type="ARBA" id="ARBA00022692"/>
    </source>
</evidence>
<evidence type="ECO:0000313" key="12">
    <source>
        <dbReference type="EMBL" id="PON28950.1"/>
    </source>
</evidence>
<keyword evidence="3 9" id="KW-0732">Signal</keyword>
<comment type="caution">
    <text evidence="12">The sequence shown here is derived from an EMBL/GenBank/DDBJ whole genome shotgun (WGS) entry which is preliminary data.</text>
</comment>
<dbReference type="SMART" id="SM00321">
    <property type="entry name" value="WSC"/>
    <property type="match status" value="1"/>
</dbReference>
<dbReference type="InterPro" id="IPR036779">
    <property type="entry name" value="LysM_dom_sf"/>
</dbReference>
<evidence type="ECO:0000313" key="13">
    <source>
        <dbReference type="Proteomes" id="UP000054821"/>
    </source>
</evidence>
<feature type="compositionally biased region" description="Low complexity" evidence="8">
    <location>
        <begin position="225"/>
        <end position="252"/>
    </location>
</feature>
<comment type="subcellular location">
    <subcellularLocation>
        <location evidence="1">Membrane</location>
        <topology evidence="1">Single-pass membrane protein</topology>
    </subcellularLocation>
</comment>
<evidence type="ECO:0000256" key="3">
    <source>
        <dbReference type="ARBA" id="ARBA00022729"/>
    </source>
</evidence>
<dbReference type="RefSeq" id="XP_018666430.1">
    <property type="nucleotide sequence ID" value="XM_018800288.1"/>
</dbReference>
<evidence type="ECO:0000256" key="8">
    <source>
        <dbReference type="SAM" id="MobiDB-lite"/>
    </source>
</evidence>
<gene>
    <name evidence="12" type="ORF">TGAM01_v202058</name>
</gene>
<keyword evidence="2" id="KW-0812">Transmembrane</keyword>
<dbReference type="Gene3D" id="3.10.350.10">
    <property type="entry name" value="LysM domain"/>
    <property type="match status" value="1"/>
</dbReference>
<comment type="similarity">
    <text evidence="7">Belongs to the secreted LysM effector family.</text>
</comment>